<feature type="region of interest" description="Disordered" evidence="9">
    <location>
        <begin position="354"/>
        <end position="377"/>
    </location>
</feature>
<dbReference type="SUPFAM" id="SSF81321">
    <property type="entry name" value="Family A G protein-coupled receptor-like"/>
    <property type="match status" value="1"/>
</dbReference>
<evidence type="ECO:0000256" key="9">
    <source>
        <dbReference type="SAM" id="MobiDB-lite"/>
    </source>
</evidence>
<sequence length="377" mass="42566">MNNSSAINNGTQDFPSECPYLSSSPVLQWIKNVVYLFILLVALFGNASVMWIVYKQRRMHTATNYLIVNMAQVFCYFSWQVGDIFMAICSMIPNTISMFRGIHSWVNDGLFGQISCKLLLLSQGSSMACSIITLTALAFERYFAIVFPMWNAVIATKTRWTVALVWISSFAYTSPIIYAGKVRLYKGVPFCIEEWAPAFDPKRAPAIYTIVSFVLLYALPLLVISVLYSIIIVKVWARHIPGNATPANVRLLNKSKKNVLKMLMTVVLAFALCWFLMYLNLFLQDFSDIFGPCGIPVGMQTTGFLFGHANSAINCCIYVIFSQDFRRGFKDLATPLFRKRSTLLLENTRAATMDTTRDSQKSSLKPQSFKLTDNTKV</sequence>
<evidence type="ECO:0000313" key="12">
    <source>
        <dbReference type="EMBL" id="CAH3154616.1"/>
    </source>
</evidence>
<keyword evidence="4 8" id="KW-0297">G-protein coupled receptor</keyword>
<evidence type="ECO:0000256" key="4">
    <source>
        <dbReference type="ARBA" id="ARBA00023040"/>
    </source>
</evidence>
<feature type="transmembrane region" description="Helical" evidence="10">
    <location>
        <begin position="206"/>
        <end position="237"/>
    </location>
</feature>
<dbReference type="EMBL" id="CALNXK010000099">
    <property type="protein sequence ID" value="CAH3154616.1"/>
    <property type="molecule type" value="Genomic_DNA"/>
</dbReference>
<feature type="transmembrane region" description="Helical" evidence="10">
    <location>
        <begin position="66"/>
        <end position="88"/>
    </location>
</feature>
<evidence type="ECO:0000313" key="13">
    <source>
        <dbReference type="Proteomes" id="UP001159405"/>
    </source>
</evidence>
<comment type="subcellular location">
    <subcellularLocation>
        <location evidence="1">Membrane</location>
        <topology evidence="1">Multi-pass membrane protein</topology>
    </subcellularLocation>
</comment>
<feature type="transmembrane region" description="Helical" evidence="10">
    <location>
        <begin position="160"/>
        <end position="180"/>
    </location>
</feature>
<evidence type="ECO:0000256" key="8">
    <source>
        <dbReference type="RuleBase" id="RU000688"/>
    </source>
</evidence>
<evidence type="ECO:0000256" key="3">
    <source>
        <dbReference type="ARBA" id="ARBA00022989"/>
    </source>
</evidence>
<comment type="similarity">
    <text evidence="8">Belongs to the G-protein coupled receptor 1 family.</text>
</comment>
<feature type="transmembrane region" description="Helical" evidence="10">
    <location>
        <begin position="303"/>
        <end position="321"/>
    </location>
</feature>
<feature type="transmembrane region" description="Helical" evidence="10">
    <location>
        <begin position="258"/>
        <end position="283"/>
    </location>
</feature>
<dbReference type="Gene3D" id="1.20.1070.10">
    <property type="entry name" value="Rhodopsin 7-helix transmembrane proteins"/>
    <property type="match status" value="1"/>
</dbReference>
<accession>A0ABN8Q4S6</accession>
<gene>
    <name evidence="12" type="ORF">PLOB_00050097</name>
</gene>
<dbReference type="PANTHER" id="PTHR45695">
    <property type="entry name" value="LEUCOKININ RECEPTOR-RELATED"/>
    <property type="match status" value="1"/>
</dbReference>
<feature type="compositionally biased region" description="Polar residues" evidence="9">
    <location>
        <begin position="361"/>
        <end position="377"/>
    </location>
</feature>
<evidence type="ECO:0000256" key="2">
    <source>
        <dbReference type="ARBA" id="ARBA00022692"/>
    </source>
</evidence>
<dbReference type="PROSITE" id="PS00237">
    <property type="entry name" value="G_PROTEIN_RECEP_F1_1"/>
    <property type="match status" value="1"/>
</dbReference>
<keyword evidence="3 10" id="KW-1133">Transmembrane helix</keyword>
<name>A0ABN8Q4S6_9CNID</name>
<evidence type="ECO:0000259" key="11">
    <source>
        <dbReference type="PROSITE" id="PS50262"/>
    </source>
</evidence>
<keyword evidence="13" id="KW-1185">Reference proteome</keyword>
<protein>
    <recommendedName>
        <fullName evidence="11">G-protein coupled receptors family 1 profile domain-containing protein</fullName>
    </recommendedName>
</protein>
<evidence type="ECO:0000256" key="1">
    <source>
        <dbReference type="ARBA" id="ARBA00004141"/>
    </source>
</evidence>
<dbReference type="InterPro" id="IPR017452">
    <property type="entry name" value="GPCR_Rhodpsn_7TM"/>
</dbReference>
<dbReference type="PROSITE" id="PS50262">
    <property type="entry name" value="G_PROTEIN_RECEP_F1_2"/>
    <property type="match status" value="1"/>
</dbReference>
<keyword evidence="5 10" id="KW-0472">Membrane</keyword>
<dbReference type="InterPro" id="IPR000276">
    <property type="entry name" value="GPCR_Rhodpsn"/>
</dbReference>
<dbReference type="PRINTS" id="PR00237">
    <property type="entry name" value="GPCRRHODOPSN"/>
</dbReference>
<proteinExistence type="inferred from homology"/>
<evidence type="ECO:0000256" key="5">
    <source>
        <dbReference type="ARBA" id="ARBA00023136"/>
    </source>
</evidence>
<keyword evidence="2 8" id="KW-0812">Transmembrane</keyword>
<reference evidence="12 13" key="1">
    <citation type="submission" date="2022-05" db="EMBL/GenBank/DDBJ databases">
        <authorList>
            <consortium name="Genoscope - CEA"/>
            <person name="William W."/>
        </authorList>
    </citation>
    <scope>NUCLEOTIDE SEQUENCE [LARGE SCALE GENOMIC DNA]</scope>
</reference>
<comment type="caution">
    <text evidence="12">The sequence shown here is derived from an EMBL/GenBank/DDBJ whole genome shotgun (WGS) entry which is preliminary data.</text>
</comment>
<dbReference type="Proteomes" id="UP001159405">
    <property type="component" value="Unassembled WGS sequence"/>
</dbReference>
<evidence type="ECO:0000256" key="7">
    <source>
        <dbReference type="ARBA" id="ARBA00023224"/>
    </source>
</evidence>
<dbReference type="Pfam" id="PF00001">
    <property type="entry name" value="7tm_1"/>
    <property type="match status" value="1"/>
</dbReference>
<evidence type="ECO:0000256" key="10">
    <source>
        <dbReference type="SAM" id="Phobius"/>
    </source>
</evidence>
<feature type="domain" description="G-protein coupled receptors family 1 profile" evidence="11">
    <location>
        <begin position="45"/>
        <end position="318"/>
    </location>
</feature>
<keyword evidence="6 8" id="KW-0675">Receptor</keyword>
<feature type="transmembrane region" description="Helical" evidence="10">
    <location>
        <begin position="33"/>
        <end position="54"/>
    </location>
</feature>
<evidence type="ECO:0000256" key="6">
    <source>
        <dbReference type="ARBA" id="ARBA00023170"/>
    </source>
</evidence>
<keyword evidence="7 8" id="KW-0807">Transducer</keyword>
<organism evidence="12 13">
    <name type="scientific">Porites lobata</name>
    <dbReference type="NCBI Taxonomy" id="104759"/>
    <lineage>
        <taxon>Eukaryota</taxon>
        <taxon>Metazoa</taxon>
        <taxon>Cnidaria</taxon>
        <taxon>Anthozoa</taxon>
        <taxon>Hexacorallia</taxon>
        <taxon>Scleractinia</taxon>
        <taxon>Fungiina</taxon>
        <taxon>Poritidae</taxon>
        <taxon>Porites</taxon>
    </lineage>
</organism>
<dbReference type="PANTHER" id="PTHR45695:SF9">
    <property type="entry name" value="LEUCOKININ RECEPTOR"/>
    <property type="match status" value="1"/>
</dbReference>